<dbReference type="EMBL" id="SGWY01000001">
    <property type="protein sequence ID" value="RZS68014.1"/>
    <property type="molecule type" value="Genomic_DNA"/>
</dbReference>
<evidence type="ECO:0000313" key="2">
    <source>
        <dbReference type="EMBL" id="RZS68014.1"/>
    </source>
</evidence>
<dbReference type="SUPFAM" id="SSF53474">
    <property type="entry name" value="alpha/beta-Hydrolases"/>
    <property type="match status" value="1"/>
</dbReference>
<organism evidence="2 3">
    <name type="scientific">Agromyces ramosus</name>
    <dbReference type="NCBI Taxonomy" id="33879"/>
    <lineage>
        <taxon>Bacteria</taxon>
        <taxon>Bacillati</taxon>
        <taxon>Actinomycetota</taxon>
        <taxon>Actinomycetes</taxon>
        <taxon>Micrococcales</taxon>
        <taxon>Microbacteriaceae</taxon>
        <taxon>Agromyces</taxon>
    </lineage>
</organism>
<evidence type="ECO:0000259" key="1">
    <source>
        <dbReference type="Pfam" id="PF00561"/>
    </source>
</evidence>
<dbReference type="InterPro" id="IPR029058">
    <property type="entry name" value="AB_hydrolase_fold"/>
</dbReference>
<dbReference type="PANTHER" id="PTHR43194">
    <property type="entry name" value="HYDROLASE ALPHA/BETA FOLD FAMILY"/>
    <property type="match status" value="1"/>
</dbReference>
<dbReference type="InterPro" id="IPR050228">
    <property type="entry name" value="Carboxylesterase_BioH"/>
</dbReference>
<protein>
    <submittedName>
        <fullName evidence="2">Pimeloyl-ACP methyl ester carboxylesterase</fullName>
    </submittedName>
</protein>
<gene>
    <name evidence="2" type="ORF">EV187_0437</name>
</gene>
<reference evidence="2 3" key="1">
    <citation type="submission" date="2019-02" db="EMBL/GenBank/DDBJ databases">
        <title>Genomic Encyclopedia of Type Strains, Phase IV (KMG-IV): sequencing the most valuable type-strain genomes for metagenomic binning, comparative biology and taxonomic classification.</title>
        <authorList>
            <person name="Goeker M."/>
        </authorList>
    </citation>
    <scope>NUCLEOTIDE SEQUENCE [LARGE SCALE GENOMIC DNA]</scope>
    <source>
        <strain evidence="2 3">DSM 43045</strain>
    </source>
</reference>
<dbReference type="GO" id="GO:0003824">
    <property type="term" value="F:catalytic activity"/>
    <property type="evidence" value="ECO:0007669"/>
    <property type="project" value="UniProtKB-ARBA"/>
</dbReference>
<dbReference type="Gene3D" id="3.40.50.1820">
    <property type="entry name" value="alpha/beta hydrolase"/>
    <property type="match status" value="1"/>
</dbReference>
<feature type="domain" description="AB hydrolase-1" evidence="1">
    <location>
        <begin position="37"/>
        <end position="152"/>
    </location>
</feature>
<evidence type="ECO:0000313" key="3">
    <source>
        <dbReference type="Proteomes" id="UP000293289"/>
    </source>
</evidence>
<dbReference type="InterPro" id="IPR000073">
    <property type="entry name" value="AB_hydrolase_1"/>
</dbReference>
<proteinExistence type="predicted"/>
<name>A0A4Q7MIG4_9MICO</name>
<dbReference type="PANTHER" id="PTHR43194:SF2">
    <property type="entry name" value="PEROXISOMAL MEMBRANE PROTEIN LPX1"/>
    <property type="match status" value="1"/>
</dbReference>
<accession>A0A4Q7MIG4</accession>
<dbReference type="AlphaFoldDB" id="A0A4Q7MIG4"/>
<dbReference type="Pfam" id="PF00561">
    <property type="entry name" value="Abhydrolase_1"/>
    <property type="match status" value="1"/>
</dbReference>
<sequence length="269" mass="28307">MRQAGSDQVPTLHAEGPDGVLVAFRVHRGSEVDDARPPVLLVHGFASNAAVTWEGTGWVRALQDAHRSAIDVDLRGHGDSDKPVDADAYAPERLGRDLIAVLDSAGADVVDVVGYSMGNRVVSALAELAPERVRRVVIGGAGPDELFATWDLDDARAVLLRDEPARNPVIEQVLRPAITAGADREALLACIEGVSGAPLVIPGDIPTLFVAGEADPVPRGARELALEWGADFVSIPGRDHVSTLTSRGFKDAAIAFLDDAAPPQEATTT</sequence>
<dbReference type="Proteomes" id="UP000293289">
    <property type="component" value="Unassembled WGS sequence"/>
</dbReference>
<keyword evidence="3" id="KW-1185">Reference proteome</keyword>
<comment type="caution">
    <text evidence="2">The sequence shown here is derived from an EMBL/GenBank/DDBJ whole genome shotgun (WGS) entry which is preliminary data.</text>
</comment>